<dbReference type="EMBL" id="GL378366">
    <property type="protein sequence ID" value="EFJ44179.1"/>
    <property type="molecule type" value="Genomic_DNA"/>
</dbReference>
<dbReference type="AlphaFoldDB" id="D8U7Z3"/>
<evidence type="ECO:0000313" key="2">
    <source>
        <dbReference type="EMBL" id="EFJ44179.1"/>
    </source>
</evidence>
<dbReference type="InParanoid" id="D8U7Z3"/>
<reference evidence="2 3" key="1">
    <citation type="journal article" date="2010" name="Science">
        <title>Genomic analysis of organismal complexity in the multicellular green alga Volvox carteri.</title>
        <authorList>
            <person name="Prochnik S.E."/>
            <person name="Umen J."/>
            <person name="Nedelcu A.M."/>
            <person name="Hallmann A."/>
            <person name="Miller S.M."/>
            <person name="Nishii I."/>
            <person name="Ferris P."/>
            <person name="Kuo A."/>
            <person name="Mitros T."/>
            <person name="Fritz-Laylin L.K."/>
            <person name="Hellsten U."/>
            <person name="Chapman J."/>
            <person name="Simakov O."/>
            <person name="Rensing S.A."/>
            <person name="Terry A."/>
            <person name="Pangilinan J."/>
            <person name="Kapitonov V."/>
            <person name="Jurka J."/>
            <person name="Salamov A."/>
            <person name="Shapiro H."/>
            <person name="Schmutz J."/>
            <person name="Grimwood J."/>
            <person name="Lindquist E."/>
            <person name="Lucas S."/>
            <person name="Grigoriev I.V."/>
            <person name="Schmitt R."/>
            <person name="Kirk D."/>
            <person name="Rokhsar D.S."/>
        </authorList>
    </citation>
    <scope>NUCLEOTIDE SEQUENCE [LARGE SCALE GENOMIC DNA]</scope>
    <source>
        <strain evidence="3">f. Nagariensis / Eve</strain>
    </source>
</reference>
<evidence type="ECO:0000256" key="1">
    <source>
        <dbReference type="SAM" id="MobiDB-lite"/>
    </source>
</evidence>
<proteinExistence type="predicted"/>
<organism evidence="3">
    <name type="scientific">Volvox carteri f. nagariensis</name>
    <dbReference type="NCBI Taxonomy" id="3068"/>
    <lineage>
        <taxon>Eukaryota</taxon>
        <taxon>Viridiplantae</taxon>
        <taxon>Chlorophyta</taxon>
        <taxon>core chlorophytes</taxon>
        <taxon>Chlorophyceae</taxon>
        <taxon>CS clade</taxon>
        <taxon>Chlamydomonadales</taxon>
        <taxon>Volvocaceae</taxon>
        <taxon>Volvox</taxon>
    </lineage>
</organism>
<dbReference type="RefSeq" id="XP_002954773.1">
    <property type="nucleotide sequence ID" value="XM_002954727.1"/>
</dbReference>
<keyword evidence="3" id="KW-1185">Reference proteome</keyword>
<accession>D8U7Z3</accession>
<feature type="compositionally biased region" description="Polar residues" evidence="1">
    <location>
        <begin position="72"/>
        <end position="81"/>
    </location>
</feature>
<sequence length="157" mass="16919">MGRFLVTCSVPGVVESRCCGVHDTDQHRRTAVKGGLKMYSYSYPSFAPDASLSPRRGPISQCAPRLSPDGEGSSNTGSRTRQVPARKRARALSTAACCWSRGMACVILTHPWEGVPALQRNAGDELKFTLLNRELSGIASLEGPHTLRVRAALPVGR</sequence>
<dbReference type="KEGG" id="vcn:VOLCADRAFT_95575"/>
<dbReference type="Proteomes" id="UP000001058">
    <property type="component" value="Unassembled WGS sequence"/>
</dbReference>
<feature type="region of interest" description="Disordered" evidence="1">
    <location>
        <begin position="52"/>
        <end position="86"/>
    </location>
</feature>
<dbReference type="GeneID" id="9621447"/>
<protein>
    <submittedName>
        <fullName evidence="2">Uncharacterized protein</fullName>
    </submittedName>
</protein>
<evidence type="ECO:0000313" key="3">
    <source>
        <dbReference type="Proteomes" id="UP000001058"/>
    </source>
</evidence>
<name>D8U7Z3_VOLCA</name>
<gene>
    <name evidence="2" type="ORF">VOLCADRAFT_95575</name>
</gene>